<dbReference type="RefSeq" id="WP_101823935.1">
    <property type="nucleotide sequence ID" value="NZ_PJZH01000005.1"/>
</dbReference>
<evidence type="ECO:0000256" key="2">
    <source>
        <dbReference type="ARBA" id="ARBA00022694"/>
    </source>
</evidence>
<dbReference type="PANTHER" id="PTHR37526">
    <property type="entry name" value="PROTEIN TUSB"/>
    <property type="match status" value="1"/>
</dbReference>
<keyword evidence="4" id="KW-0808">Transferase</keyword>
<protein>
    <recommendedName>
        <fullName evidence="3">Protein TusB</fullName>
    </recommendedName>
    <alternativeName>
        <fullName evidence="3">tRNA 2-thiouridine synthesizing protein B</fullName>
    </alternativeName>
</protein>
<name>A0A2N5E6V5_9GAMM</name>
<dbReference type="Gene3D" id="3.40.1260.10">
    <property type="entry name" value="DsrEFH-like"/>
    <property type="match status" value="1"/>
</dbReference>
<dbReference type="Pfam" id="PF04077">
    <property type="entry name" value="DsrH"/>
    <property type="match status" value="1"/>
</dbReference>
<comment type="similarity">
    <text evidence="3">Belongs to the DsrH/TusB family.</text>
</comment>
<dbReference type="EMBL" id="PJZH01000005">
    <property type="protein sequence ID" value="PLR37038.1"/>
    <property type="molecule type" value="Genomic_DNA"/>
</dbReference>
<accession>A0A2N5E6V5</accession>
<dbReference type="GO" id="GO:1990228">
    <property type="term" value="C:sulfurtransferase complex"/>
    <property type="evidence" value="ECO:0007669"/>
    <property type="project" value="TreeGrafter"/>
</dbReference>
<dbReference type="NCBIfam" id="NF010035">
    <property type="entry name" value="PRK13510.1"/>
    <property type="match status" value="1"/>
</dbReference>
<dbReference type="NCBIfam" id="TIGR03011">
    <property type="entry name" value="sulf_tusB_dsrH"/>
    <property type="match status" value="1"/>
</dbReference>
<dbReference type="AlphaFoldDB" id="A0A2N5E6V5"/>
<evidence type="ECO:0000313" key="4">
    <source>
        <dbReference type="EMBL" id="PLR37038.1"/>
    </source>
</evidence>
<evidence type="ECO:0000313" key="5">
    <source>
        <dbReference type="Proteomes" id="UP000234503"/>
    </source>
</evidence>
<gene>
    <name evidence="3" type="primary">tusB</name>
    <name evidence="4" type="ORF">CYR32_08445</name>
</gene>
<keyword evidence="5" id="KW-1185">Reference proteome</keyword>
<proteinExistence type="inferred from homology"/>
<dbReference type="GO" id="GO:0002143">
    <property type="term" value="P:tRNA wobble position uridine thiolation"/>
    <property type="evidence" value="ECO:0007669"/>
    <property type="project" value="InterPro"/>
</dbReference>
<dbReference type="HAMAP" id="MF_01564">
    <property type="entry name" value="Thiourid_synth_B"/>
    <property type="match status" value="1"/>
</dbReference>
<keyword evidence="1 3" id="KW-0963">Cytoplasm</keyword>
<reference evidence="4 5" key="1">
    <citation type="submission" date="2017-12" db="EMBL/GenBank/DDBJ databases">
        <title>Characterization of six clinical isolates of Enterochimera gen. nov., a novel genus of the Yersiniaciae family and the three species Enterochimera arupensis sp. nov., Enterochimera coloradensis sp. nov, and Enterochimera californica sp. nov.</title>
        <authorList>
            <person name="Rossi A."/>
            <person name="Fisher M."/>
        </authorList>
    </citation>
    <scope>NUCLEOTIDE SEQUENCE [LARGE SCALE GENOMIC DNA]</scope>
    <source>
        <strain evidence="5">2016-Iso4</strain>
    </source>
</reference>
<dbReference type="InterPro" id="IPR023526">
    <property type="entry name" value="Sulphur_relay_TusB"/>
</dbReference>
<dbReference type="OrthoDB" id="9795117at2"/>
<evidence type="ECO:0000256" key="3">
    <source>
        <dbReference type="HAMAP-Rule" id="MF_01564"/>
    </source>
</evidence>
<dbReference type="InterPro" id="IPR027396">
    <property type="entry name" value="DsrEFH-like"/>
</dbReference>
<keyword evidence="2 3" id="KW-0819">tRNA processing</keyword>
<dbReference type="InterPro" id="IPR007215">
    <property type="entry name" value="Sulphur_relay_TusB/DsrH"/>
</dbReference>
<sequence length="95" mass="10197">MLLTLSHSPFQTDLPALLRLAGQGDDLLLIQDGVLAGLKESAALDWLLAAPISVYALKEDIEARGLIGQISDKITLIGYTTFVMLTVKHTQHVAG</sequence>
<organism evidence="4 5">
    <name type="scientific">Chimaeribacter coloradensis</name>
    <dbReference type="NCBI Taxonomy" id="2060068"/>
    <lineage>
        <taxon>Bacteria</taxon>
        <taxon>Pseudomonadati</taxon>
        <taxon>Pseudomonadota</taxon>
        <taxon>Gammaproteobacteria</taxon>
        <taxon>Enterobacterales</taxon>
        <taxon>Yersiniaceae</taxon>
        <taxon>Chimaeribacter</taxon>
    </lineage>
</organism>
<comment type="caution">
    <text evidence="4">The sequence shown here is derived from an EMBL/GenBank/DDBJ whole genome shotgun (WGS) entry which is preliminary data.</text>
</comment>
<evidence type="ECO:0000256" key="1">
    <source>
        <dbReference type="ARBA" id="ARBA00022490"/>
    </source>
</evidence>
<dbReference type="GO" id="GO:0016740">
    <property type="term" value="F:transferase activity"/>
    <property type="evidence" value="ECO:0007669"/>
    <property type="project" value="UniProtKB-KW"/>
</dbReference>
<comment type="subcellular location">
    <subcellularLocation>
        <location evidence="3">Cytoplasm</location>
    </subcellularLocation>
</comment>
<dbReference type="Proteomes" id="UP000234503">
    <property type="component" value="Unassembled WGS sequence"/>
</dbReference>
<dbReference type="PANTHER" id="PTHR37526:SF1">
    <property type="entry name" value="PROTEIN TUSB"/>
    <property type="match status" value="1"/>
</dbReference>
<comment type="subunit">
    <text evidence="3">Heterohexamer, formed by a dimer of trimers. The hexameric TusBCD complex contains 2 copies each of TusB, TusC and TusD. The TusBCD complex interacts with TusE.</text>
</comment>
<comment type="function">
    <text evidence="3">Part of a sulfur-relay system required for 2-thiolation of 5-methylaminomethyl-2-thiouridine (mnm(5)s(2)U) at tRNA wobble positions.</text>
</comment>
<dbReference type="SUPFAM" id="SSF75169">
    <property type="entry name" value="DsrEFH-like"/>
    <property type="match status" value="1"/>
</dbReference>